<dbReference type="InterPro" id="IPR042099">
    <property type="entry name" value="ANL_N_sf"/>
</dbReference>
<dbReference type="Pfam" id="PF00501">
    <property type="entry name" value="AMP-binding"/>
    <property type="match status" value="2"/>
</dbReference>
<dbReference type="FunFam" id="3.30.300.30:FF:000010">
    <property type="entry name" value="Enterobactin synthetase component F"/>
    <property type="match status" value="1"/>
</dbReference>
<evidence type="ECO:0000259" key="7">
    <source>
        <dbReference type="PROSITE" id="PS50075"/>
    </source>
</evidence>
<dbReference type="InterPro" id="IPR000873">
    <property type="entry name" value="AMP-dep_synth/lig_dom"/>
</dbReference>
<dbReference type="InterPro" id="IPR025714">
    <property type="entry name" value="Methyltranfer_dom"/>
</dbReference>
<dbReference type="SUPFAM" id="SSF52777">
    <property type="entry name" value="CoA-dependent acyltransferases"/>
    <property type="match status" value="3"/>
</dbReference>
<organism evidence="8 9">
    <name type="scientific">Ruminiclostridium papyrosolvens C7</name>
    <dbReference type="NCBI Taxonomy" id="1330534"/>
    <lineage>
        <taxon>Bacteria</taxon>
        <taxon>Bacillati</taxon>
        <taxon>Bacillota</taxon>
        <taxon>Clostridia</taxon>
        <taxon>Eubacteriales</taxon>
        <taxon>Oscillospiraceae</taxon>
        <taxon>Ruminiclostridium</taxon>
    </lineage>
</organism>
<dbReference type="SUPFAM" id="SSF56801">
    <property type="entry name" value="Acetyl-CoA synthetase-like"/>
    <property type="match status" value="1"/>
</dbReference>
<dbReference type="NCBIfam" id="TIGR01720">
    <property type="entry name" value="NRPS-para261"/>
    <property type="match status" value="1"/>
</dbReference>
<dbReference type="Gene3D" id="3.30.559.30">
    <property type="entry name" value="Nonribosomal peptide synthetase, condensation domain"/>
    <property type="match status" value="2"/>
</dbReference>
<dbReference type="Pfam" id="PF00550">
    <property type="entry name" value="PP-binding"/>
    <property type="match status" value="1"/>
</dbReference>
<dbReference type="PANTHER" id="PTHR45527:SF1">
    <property type="entry name" value="FATTY ACID SYNTHASE"/>
    <property type="match status" value="1"/>
</dbReference>
<evidence type="ECO:0000313" key="9">
    <source>
        <dbReference type="Proteomes" id="UP000016860"/>
    </source>
</evidence>
<dbReference type="InterPro" id="IPR006162">
    <property type="entry name" value="Ppantetheine_attach_site"/>
</dbReference>
<keyword evidence="4" id="KW-0597">Phosphoprotein</keyword>
<proteinExistence type="inferred from homology"/>
<dbReference type="InterPro" id="IPR029063">
    <property type="entry name" value="SAM-dependent_MTases_sf"/>
</dbReference>
<reference evidence="8 9" key="1">
    <citation type="journal article" date="2013" name="Genome Announc.">
        <title>Draft Genome Sequence of the Cellulolytic Bacterium Clostridium papyrosolvens C7 (ATCC 700395).</title>
        <authorList>
            <person name="Zepeda V."/>
            <person name="Dassa B."/>
            <person name="Borovok I."/>
            <person name="Lamed R."/>
            <person name="Bayer E.A."/>
            <person name="Cate J.H."/>
        </authorList>
    </citation>
    <scope>NUCLEOTIDE SEQUENCE [LARGE SCALE GENOMIC DNA]</scope>
    <source>
        <strain evidence="8 9">C7</strain>
    </source>
</reference>
<accession>U4R014</accession>
<dbReference type="Pfam" id="PF13847">
    <property type="entry name" value="Methyltransf_31"/>
    <property type="match status" value="1"/>
</dbReference>
<dbReference type="Pfam" id="PF00668">
    <property type="entry name" value="Condensation"/>
    <property type="match status" value="2"/>
</dbReference>
<dbReference type="GO" id="GO:0017000">
    <property type="term" value="P:antibiotic biosynthetic process"/>
    <property type="evidence" value="ECO:0007669"/>
    <property type="project" value="UniProtKB-KW"/>
</dbReference>
<dbReference type="Gene3D" id="3.30.300.30">
    <property type="match status" value="1"/>
</dbReference>
<dbReference type="OrthoDB" id="51171at2"/>
<dbReference type="Gene3D" id="3.40.50.12780">
    <property type="entry name" value="N-terminal domain of ligase-like"/>
    <property type="match status" value="2"/>
</dbReference>
<dbReference type="GO" id="GO:0043041">
    <property type="term" value="P:amino acid activation for nonribosomal peptide biosynthetic process"/>
    <property type="evidence" value="ECO:0007669"/>
    <property type="project" value="TreeGrafter"/>
</dbReference>
<evidence type="ECO:0000256" key="6">
    <source>
        <dbReference type="ARBA" id="ARBA00023194"/>
    </source>
</evidence>
<dbReference type="InterPro" id="IPR010060">
    <property type="entry name" value="NRPS_synth"/>
</dbReference>
<dbReference type="PROSITE" id="PS00012">
    <property type="entry name" value="PHOSPHOPANTETHEINE"/>
    <property type="match status" value="1"/>
</dbReference>
<name>U4R014_9FIRM</name>
<evidence type="ECO:0000256" key="4">
    <source>
        <dbReference type="ARBA" id="ARBA00022553"/>
    </source>
</evidence>
<dbReference type="InterPro" id="IPR020845">
    <property type="entry name" value="AMP-binding_CS"/>
</dbReference>
<protein>
    <submittedName>
        <fullName evidence="8">Fusaricidin synthetase</fullName>
    </submittedName>
</protein>
<evidence type="ECO:0000256" key="1">
    <source>
        <dbReference type="ARBA" id="ARBA00001957"/>
    </source>
</evidence>
<dbReference type="GO" id="GO:0044550">
    <property type="term" value="P:secondary metabolite biosynthetic process"/>
    <property type="evidence" value="ECO:0007669"/>
    <property type="project" value="TreeGrafter"/>
</dbReference>
<dbReference type="InterPro" id="IPR025110">
    <property type="entry name" value="AMP-bd_C"/>
</dbReference>
<dbReference type="SUPFAM" id="SSF47336">
    <property type="entry name" value="ACP-like"/>
    <property type="match status" value="1"/>
</dbReference>
<dbReference type="InterPro" id="IPR009081">
    <property type="entry name" value="PP-bd_ACP"/>
</dbReference>
<dbReference type="PATRIC" id="fig|1330534.3.peg.2964"/>
<dbReference type="InterPro" id="IPR010071">
    <property type="entry name" value="AA_adenyl_dom"/>
</dbReference>
<sequence>MSLDSYSRNIIMSAGEYEEEKKYWTERLYGHEETSGLPASFSCTKKEQGIKSCKSLDIQNETLEKLISISGGSDYAIYMVLMSCVSYLFYKYTGCKDITLGMPEFIKDDTANPINILPLKVNINSKETFKELLIRVKGDIIKADENKNLPMEIIAEILGVRPEDISSLLKTIVLFENIHDKSCIEGMEPDTLFCFSRSEEAIRINLHYNEAMYKNEFAESVLRHLVNIITSVTAKPDILLSQVEILSNNEITRILYDFNNTQGSYSSNRTMHDLFEEQVQKTPDNTAVVFGNIEMSYKELNIQANRLAALLRDRGVKTGVFVGVLMERSLEMVIAVMGILKAGGIYVPFEPAFPRMRTQKILSDLKIHCVITQQPQSRTIIEMQWELPQLTEIVYMDVEDRELPLEEIDKTSVRQLWDHITEKSVDDVSAGGFISSYNGNPFSKEEVDKYKNHVASLVAPYLNKDKKVLEIGCGSGSIMFSIAPLVKEYTGLDPSELTQKRNEENIKAGGFTNIKLVNGFAHELETLIGDTFDFVIISSVIQFFPGFIYLKKVIEKAIKVLNPGGTLIVADVMDTRKKDEFRYSLEEFKSKNAGQDGVRTKTDIDGELYVDEQFFIEIKKSSIQVNEVKVLHRNNKFNNELDYRYDVVFNTTLEGQAQVNDTELKRNDWTLMDINSYSGDNLCLDIKSDDMAYVIYTSGSTGVPKGVAVRHKPVINLIEWVNRTFDVGSKDRLLFVTSLCFDLSVYDIFGILASGGSIRVASRNELRDPARLVEILREEPITFWDSAPAALQQLVPYFNKVKPSNSTDTLRLVFQSGDWIPVTLPDNVRNAFPGTEVVSLGGATEATVWSNYYPIGEVNPLWASIPYGKPIQNALYYILDSDLQPCPIGVTGDLYIGGECLADRYMNDEILTKNKFIPDPFNKEMGGRMYKTGDTARWFEDGNMEFMGRKDFQVKVRGYRIELGEIESNLLKHKDIKDAAVIVRKDDEGNNYICAYYVSDKELTVSELREYLLRELPSYMVPSFFVKIPKLPLTPNGKLDRKGLPEPSLNINTGVEYEAPRNDAEKNLTQIYQEVLKVEKVGINDDFFDMGGDSIKAIQVTSSAEKLGINISVSDVLKYKTIADILSNVDYTKKKNSISQEGIIGEIPLTPIQQWFFETDRGYMHYWNQANLFSLNQNVRLEHLETIFRRIIEHHDALRIRYDFSDKEIIQINRGVDEAAFNLEVVDLSQQDYETQKDSIKEISEKIQAGLDLQKDLLIKACVFELGDNGRRLLIAVHHLVIDGVSWRILLEDMENLFKSQLEEKLPLKTTSFKEWSQKLESYANEKSLDVDYWLNIDTSAINSITNKEIEDNYFRDHRKLSFELGTEQTKELLTEVNKAYGTEVNDILLSALMLSLGKVFDMDRILLMLEGYGRDEIIEGINLSRTIGWFTSIYPVCLERQNSIENTIKGVSQNLRKIPSKGINHGLSRYLNKNENLKSIKPEISFNYLGQFDNAESEENGLLGRCNEEYGVSINENNTHDYLMDFNGMVADGKLRFIVGYNEKYIDNNTARETAEHFEKSLLEVLEHCKNKLNESFEVKNQKLYQINEPGKKELKIVLQNEITTYLCHSLPICVILADERLIPWYNEHFIKLFTEFQPRDMLYLDFLEVRASYNEVIQEVYMGYELLKGIPDIVDYVIDKINLGYYVIIHVDEYYIPQKRFYKKLHYVHHSIVYGYDNSTRELKAIGFNAEQIFTYLSFDYDLFKDAYESGKLHYKNAAPWAETNAVELLRVKDFLTDYPYSVERFTTTLEEYVNSKEDMHVVFTHKFDKYVLDRDRLKFGIDIYDEIIRHLHNLAEGKVTVDYRAIHLLHEHKKSIYKRLQYAASKCNTSVRLDELIKEYLEVIELVDSARRLFLKYTFTGRDDYNLLPDKEAVIQIIDLLNQVKDMEKRILSDICVQLRMLV</sequence>
<dbReference type="EMBL" id="ATAY01000073">
    <property type="protein sequence ID" value="EPR10085.1"/>
    <property type="molecule type" value="Genomic_DNA"/>
</dbReference>
<dbReference type="GO" id="GO:0008610">
    <property type="term" value="P:lipid biosynthetic process"/>
    <property type="evidence" value="ECO:0007669"/>
    <property type="project" value="UniProtKB-ARBA"/>
</dbReference>
<comment type="caution">
    <text evidence="8">The sequence shown here is derived from an EMBL/GenBank/DDBJ whole genome shotgun (WGS) entry which is preliminary data.</text>
</comment>
<dbReference type="Gene3D" id="3.40.50.150">
    <property type="entry name" value="Vaccinia Virus protein VP39"/>
    <property type="match status" value="1"/>
</dbReference>
<evidence type="ECO:0000256" key="2">
    <source>
        <dbReference type="ARBA" id="ARBA00006432"/>
    </source>
</evidence>
<dbReference type="PROSITE" id="PS00455">
    <property type="entry name" value="AMP_BINDING"/>
    <property type="match status" value="1"/>
</dbReference>
<dbReference type="Gene3D" id="3.30.559.10">
    <property type="entry name" value="Chloramphenicol acetyltransferase-like domain"/>
    <property type="match status" value="1"/>
</dbReference>
<comment type="cofactor">
    <cofactor evidence="1">
        <name>pantetheine 4'-phosphate</name>
        <dbReference type="ChEBI" id="CHEBI:47942"/>
    </cofactor>
</comment>
<dbReference type="InterPro" id="IPR036736">
    <property type="entry name" value="ACP-like_sf"/>
</dbReference>
<comment type="similarity">
    <text evidence="2">Belongs to the ATP-dependent AMP-binding enzyme family.</text>
</comment>
<dbReference type="GO" id="GO:0003824">
    <property type="term" value="F:catalytic activity"/>
    <property type="evidence" value="ECO:0007669"/>
    <property type="project" value="InterPro"/>
</dbReference>
<gene>
    <name evidence="8" type="ORF">L323_14960</name>
</gene>
<keyword evidence="5" id="KW-0677">Repeat</keyword>
<dbReference type="PROSITE" id="PS50075">
    <property type="entry name" value="CARRIER"/>
    <property type="match status" value="1"/>
</dbReference>
<dbReference type="InterPro" id="IPR023213">
    <property type="entry name" value="CAT-like_dom_sf"/>
</dbReference>
<dbReference type="CDD" id="cd05930">
    <property type="entry name" value="A_NRPS"/>
    <property type="match status" value="1"/>
</dbReference>
<dbReference type="CDD" id="cd19534">
    <property type="entry name" value="E_NRPS"/>
    <property type="match status" value="1"/>
</dbReference>
<keyword evidence="6" id="KW-0045">Antibiotic biosynthesis</keyword>
<dbReference type="NCBIfam" id="TIGR01733">
    <property type="entry name" value="AA-adenyl-dom"/>
    <property type="match status" value="1"/>
</dbReference>
<dbReference type="FunFam" id="1.10.1200.10:FF:000005">
    <property type="entry name" value="Nonribosomal peptide synthetase 1"/>
    <property type="match status" value="1"/>
</dbReference>
<dbReference type="InterPro" id="IPR001242">
    <property type="entry name" value="Condensation_dom"/>
</dbReference>
<evidence type="ECO:0000256" key="3">
    <source>
        <dbReference type="ARBA" id="ARBA00022450"/>
    </source>
</evidence>
<dbReference type="Proteomes" id="UP000016860">
    <property type="component" value="Unassembled WGS sequence"/>
</dbReference>
<dbReference type="RefSeq" id="WP_020816432.1">
    <property type="nucleotide sequence ID" value="NZ_ATAY01000073.1"/>
</dbReference>
<dbReference type="SUPFAM" id="SSF53335">
    <property type="entry name" value="S-adenosyl-L-methionine-dependent methyltransferases"/>
    <property type="match status" value="1"/>
</dbReference>
<dbReference type="GO" id="GO:0005737">
    <property type="term" value="C:cytoplasm"/>
    <property type="evidence" value="ECO:0007669"/>
    <property type="project" value="TreeGrafter"/>
</dbReference>
<dbReference type="Gene3D" id="1.10.1200.10">
    <property type="entry name" value="ACP-like"/>
    <property type="match status" value="1"/>
</dbReference>
<dbReference type="Pfam" id="PF13193">
    <property type="entry name" value="AMP-binding_C"/>
    <property type="match status" value="1"/>
</dbReference>
<evidence type="ECO:0000256" key="5">
    <source>
        <dbReference type="ARBA" id="ARBA00022737"/>
    </source>
</evidence>
<dbReference type="STRING" id="1330534.L323_14960"/>
<dbReference type="InterPro" id="IPR045851">
    <property type="entry name" value="AMP-bd_C_sf"/>
</dbReference>
<feature type="domain" description="Carrier" evidence="7">
    <location>
        <begin position="1059"/>
        <end position="1133"/>
    </location>
</feature>
<dbReference type="PANTHER" id="PTHR45527">
    <property type="entry name" value="NONRIBOSOMAL PEPTIDE SYNTHETASE"/>
    <property type="match status" value="1"/>
</dbReference>
<dbReference type="GO" id="GO:0031177">
    <property type="term" value="F:phosphopantetheine binding"/>
    <property type="evidence" value="ECO:0007669"/>
    <property type="project" value="TreeGrafter"/>
</dbReference>
<keyword evidence="3" id="KW-0596">Phosphopantetheine</keyword>
<dbReference type="CDD" id="cd02440">
    <property type="entry name" value="AdoMet_MTases"/>
    <property type="match status" value="1"/>
</dbReference>
<evidence type="ECO:0000313" key="8">
    <source>
        <dbReference type="EMBL" id="EPR10085.1"/>
    </source>
</evidence>